<comment type="similarity">
    <text evidence="1">Belongs to the metallo-dependent hydrolases superfamily. Adenine deaminase family.</text>
</comment>
<feature type="domain" description="Adenine deaminase C-terminal" evidence="6">
    <location>
        <begin position="418"/>
        <end position="571"/>
    </location>
</feature>
<dbReference type="InterPro" id="IPR026912">
    <property type="entry name" value="Adenine_deam_C"/>
</dbReference>
<dbReference type="Pfam" id="PF01979">
    <property type="entry name" value="Amidohydro_1"/>
    <property type="match status" value="1"/>
</dbReference>
<name>A0A0D1KNR9_BACIU</name>
<dbReference type="AlphaFoldDB" id="A0A0D1KNR9"/>
<dbReference type="PATRIC" id="fig|1423.173.peg.2681"/>
<dbReference type="FunFam" id="3.20.20.140:FF:000067">
    <property type="entry name" value="Adenine deaminase"/>
    <property type="match status" value="1"/>
</dbReference>
<evidence type="ECO:0000256" key="3">
    <source>
        <dbReference type="ARBA" id="ARBA00022801"/>
    </source>
</evidence>
<dbReference type="InterPro" id="IPR006679">
    <property type="entry name" value="Adenine_deam"/>
</dbReference>
<dbReference type="SUPFAM" id="SSF51338">
    <property type="entry name" value="Composite domain of metallo-dependent hydrolases"/>
    <property type="match status" value="1"/>
</dbReference>
<dbReference type="Pfam" id="PF13382">
    <property type="entry name" value="Adenine_deam_C"/>
    <property type="match status" value="1"/>
</dbReference>
<evidence type="ECO:0000313" key="7">
    <source>
        <dbReference type="EMBL" id="KIU10570.1"/>
    </source>
</evidence>
<dbReference type="Gene3D" id="2.30.40.10">
    <property type="entry name" value="Urease, subunit C, domain 1"/>
    <property type="match status" value="1"/>
</dbReference>
<dbReference type="PANTHER" id="PTHR11113:SF6">
    <property type="entry name" value="ADENINE DEAMINASE YERA-RELATED"/>
    <property type="match status" value="1"/>
</dbReference>
<evidence type="ECO:0000259" key="6">
    <source>
        <dbReference type="Pfam" id="PF13382"/>
    </source>
</evidence>
<reference evidence="7 8" key="1">
    <citation type="submission" date="2014-12" db="EMBL/GenBank/DDBJ databases">
        <title>Comparative genome analysis of Bacillus coagulans HM-08, Clostridium butyricum HM-68, Bacillus subtilis HM-66 and Bacillus licheniformis BL-09.</title>
        <authorList>
            <person name="Zhang H."/>
        </authorList>
    </citation>
    <scope>NUCLEOTIDE SEQUENCE [LARGE SCALE GENOMIC DNA]</scope>
    <source>
        <strain evidence="7 8">HM-66</strain>
    </source>
</reference>
<dbReference type="InterPro" id="IPR011059">
    <property type="entry name" value="Metal-dep_hydrolase_composite"/>
</dbReference>
<evidence type="ECO:0000256" key="1">
    <source>
        <dbReference type="ARBA" id="ARBA00006773"/>
    </source>
</evidence>
<evidence type="ECO:0000259" key="5">
    <source>
        <dbReference type="Pfam" id="PF01979"/>
    </source>
</evidence>
<dbReference type="EMBL" id="JXBC01000004">
    <property type="protein sequence ID" value="KIU10570.1"/>
    <property type="molecule type" value="Genomic_DNA"/>
</dbReference>
<keyword evidence="3" id="KW-0378">Hydrolase</keyword>
<dbReference type="GO" id="GO:0000034">
    <property type="term" value="F:adenine deaminase activity"/>
    <property type="evidence" value="ECO:0007669"/>
    <property type="project" value="UniProtKB-EC"/>
</dbReference>
<dbReference type="GO" id="GO:0006146">
    <property type="term" value="P:adenine catabolic process"/>
    <property type="evidence" value="ECO:0007669"/>
    <property type="project" value="InterPro"/>
</dbReference>
<dbReference type="CDD" id="cd01295">
    <property type="entry name" value="AdeC"/>
    <property type="match status" value="1"/>
</dbReference>
<dbReference type="InterPro" id="IPR006680">
    <property type="entry name" value="Amidohydro-rel"/>
</dbReference>
<accession>A0A0D1KNR9</accession>
<dbReference type="Proteomes" id="UP000032247">
    <property type="component" value="Unassembled WGS sequence"/>
</dbReference>
<dbReference type="EC" id="3.5.4.2" evidence="2"/>
<comment type="catalytic activity">
    <reaction evidence="4">
        <text>adenine + H2O + H(+) = hypoxanthine + NH4(+)</text>
        <dbReference type="Rhea" id="RHEA:23688"/>
        <dbReference type="ChEBI" id="CHEBI:15377"/>
        <dbReference type="ChEBI" id="CHEBI:15378"/>
        <dbReference type="ChEBI" id="CHEBI:16708"/>
        <dbReference type="ChEBI" id="CHEBI:17368"/>
        <dbReference type="ChEBI" id="CHEBI:28938"/>
        <dbReference type="EC" id="3.5.4.2"/>
    </reaction>
</comment>
<sequence>MSERTFNWKNKDIRAQVDVVDSKLLPTLLLRNALVLNPYVKQWLKKNIWIYQDRIVYVGHELPNRAEEIHTIDCEGKYIVPGYIEPHAHPFQIYNPQTLAEYVSQYGTTTFVNDNLFLLLQSGKKKALTILNELKKQPVQYFWWSRYDLQTEVLNEDHVLPFDVRKQWIEHPDVIQGGEMTGWPRLVDGDDLMLHCMQATKKQRKRIEGHFPGASDKTLTKMKLFGADCDHEAMTGDEVMRRLELGYYVSLRNSSIRPDVRKILQELHEKGFRYYDHFFFTTDGATPNFYKGGMTNELIRIALEEGVPAIDAYNMASFNIAKYYQMDDYLGVVGPGRLASLNILEDPLNPNPVTVLSKGTILREDGCDLKAFTKTDWHKGGLVPLELSYDMTMDDLQFSMPMGVKMRNAVIMEPYMIEIDNSLEQLSFDHDESYLTMLDKHGNWRVNTMIKGFASSVQGFVSSFTTTGDIVAIGKNKADMLLAFARMKEIGGGIVLAENGNILHEIPLALCGCASSEAYEDVLEKEQKLRDLLTERGYEFSDPIYTLLFLQSTHLPYIRITPRGIFDVMKKTVLFPSIMR</sequence>
<comment type="caution">
    <text evidence="7">The sequence shown here is derived from an EMBL/GenBank/DDBJ whole genome shotgun (WGS) entry which is preliminary data.</text>
</comment>
<gene>
    <name evidence="7" type="ORF">SC09_Contig25orf00346</name>
</gene>
<proteinExistence type="inferred from homology"/>
<dbReference type="InterPro" id="IPR032466">
    <property type="entry name" value="Metal_Hydrolase"/>
</dbReference>
<dbReference type="STRING" id="483913.AN935_03370"/>
<protein>
    <recommendedName>
        <fullName evidence="2">adenine deaminase</fullName>
        <ecNumber evidence="2">3.5.4.2</ecNumber>
    </recommendedName>
</protein>
<dbReference type="Gene3D" id="3.20.20.140">
    <property type="entry name" value="Metal-dependent hydrolases"/>
    <property type="match status" value="1"/>
</dbReference>
<evidence type="ECO:0000313" key="8">
    <source>
        <dbReference type="Proteomes" id="UP000032247"/>
    </source>
</evidence>
<dbReference type="PANTHER" id="PTHR11113">
    <property type="entry name" value="N-ACETYLGLUCOSAMINE-6-PHOSPHATE DEACETYLASE"/>
    <property type="match status" value="1"/>
</dbReference>
<organism evidence="7 8">
    <name type="scientific">Bacillus subtilis</name>
    <dbReference type="NCBI Taxonomy" id="1423"/>
    <lineage>
        <taxon>Bacteria</taxon>
        <taxon>Bacillati</taxon>
        <taxon>Bacillota</taxon>
        <taxon>Bacilli</taxon>
        <taxon>Bacillales</taxon>
        <taxon>Bacillaceae</taxon>
        <taxon>Bacillus</taxon>
    </lineage>
</organism>
<dbReference type="SUPFAM" id="SSF51556">
    <property type="entry name" value="Metallo-dependent hydrolases"/>
    <property type="match status" value="1"/>
</dbReference>
<evidence type="ECO:0000256" key="4">
    <source>
        <dbReference type="ARBA" id="ARBA00047720"/>
    </source>
</evidence>
<feature type="domain" description="Amidohydrolase-related" evidence="5">
    <location>
        <begin position="78"/>
        <end position="361"/>
    </location>
</feature>
<evidence type="ECO:0000256" key="2">
    <source>
        <dbReference type="ARBA" id="ARBA00012782"/>
    </source>
</evidence>